<dbReference type="Pfam" id="PF00394">
    <property type="entry name" value="Cu-oxidase"/>
    <property type="match status" value="1"/>
</dbReference>
<dbReference type="Proteomes" id="UP000807342">
    <property type="component" value="Unassembled WGS sequence"/>
</dbReference>
<dbReference type="EMBL" id="MU151463">
    <property type="protein sequence ID" value="KAF9443535.1"/>
    <property type="molecule type" value="Genomic_DNA"/>
</dbReference>
<evidence type="ECO:0000256" key="7">
    <source>
        <dbReference type="SAM" id="SignalP"/>
    </source>
</evidence>
<keyword evidence="2" id="KW-0479">Metal-binding</keyword>
<feature type="domain" description="Plastocyanin-like" evidence="10">
    <location>
        <begin position="36"/>
        <end position="153"/>
    </location>
</feature>
<organism evidence="11 12">
    <name type="scientific">Macrolepiota fuliginosa MF-IS2</name>
    <dbReference type="NCBI Taxonomy" id="1400762"/>
    <lineage>
        <taxon>Eukaryota</taxon>
        <taxon>Fungi</taxon>
        <taxon>Dikarya</taxon>
        <taxon>Basidiomycota</taxon>
        <taxon>Agaricomycotina</taxon>
        <taxon>Agaricomycetes</taxon>
        <taxon>Agaricomycetidae</taxon>
        <taxon>Agaricales</taxon>
        <taxon>Agaricineae</taxon>
        <taxon>Agaricaceae</taxon>
        <taxon>Macrolepiota</taxon>
    </lineage>
</organism>
<gene>
    <name evidence="11" type="ORF">P691DRAFT_764185</name>
</gene>
<comment type="caution">
    <text evidence="11">The sequence shown here is derived from an EMBL/GenBank/DDBJ whole genome shotgun (WGS) entry which is preliminary data.</text>
</comment>
<evidence type="ECO:0000259" key="9">
    <source>
        <dbReference type="Pfam" id="PF07731"/>
    </source>
</evidence>
<evidence type="ECO:0000256" key="3">
    <source>
        <dbReference type="ARBA" id="ARBA00023002"/>
    </source>
</evidence>
<dbReference type="FunFam" id="2.60.40.420:FF:000045">
    <property type="entry name" value="Laccase 2"/>
    <property type="match status" value="1"/>
</dbReference>
<dbReference type="GO" id="GO:0005507">
    <property type="term" value="F:copper ion binding"/>
    <property type="evidence" value="ECO:0007669"/>
    <property type="project" value="InterPro"/>
</dbReference>
<keyword evidence="3" id="KW-0560">Oxidoreductase</keyword>
<evidence type="ECO:0000313" key="11">
    <source>
        <dbReference type="EMBL" id="KAF9443535.1"/>
    </source>
</evidence>
<dbReference type="AlphaFoldDB" id="A0A9P5X3T0"/>
<feature type="signal peptide" evidence="7">
    <location>
        <begin position="1"/>
        <end position="23"/>
    </location>
</feature>
<dbReference type="CDD" id="cd13903">
    <property type="entry name" value="CuRO_3_Tv-LCC_like"/>
    <property type="match status" value="1"/>
</dbReference>
<dbReference type="GO" id="GO:0016491">
    <property type="term" value="F:oxidoreductase activity"/>
    <property type="evidence" value="ECO:0007669"/>
    <property type="project" value="UniProtKB-KW"/>
</dbReference>
<dbReference type="OrthoDB" id="2121828at2759"/>
<dbReference type="InterPro" id="IPR045087">
    <property type="entry name" value="Cu-oxidase_fam"/>
</dbReference>
<proteinExistence type="inferred from homology"/>
<keyword evidence="12" id="KW-1185">Reference proteome</keyword>
<dbReference type="InterPro" id="IPR033138">
    <property type="entry name" value="Cu_oxidase_CS"/>
</dbReference>
<dbReference type="InterPro" id="IPR011706">
    <property type="entry name" value="Cu-oxidase_C"/>
</dbReference>
<feature type="chain" id="PRO_5040405211" evidence="7">
    <location>
        <begin position="24"/>
        <end position="537"/>
    </location>
</feature>
<keyword evidence="6" id="KW-0325">Glycoprotein</keyword>
<evidence type="ECO:0000256" key="6">
    <source>
        <dbReference type="ARBA" id="ARBA00023180"/>
    </source>
</evidence>
<feature type="domain" description="Plastocyanin-like" evidence="9">
    <location>
        <begin position="373"/>
        <end position="497"/>
    </location>
</feature>
<evidence type="ECO:0000256" key="4">
    <source>
        <dbReference type="ARBA" id="ARBA00023008"/>
    </source>
</evidence>
<protein>
    <submittedName>
        <fullName evidence="11">Multicopper oxidase</fullName>
    </submittedName>
</protein>
<sequence length="537" mass="58866">MTARLSWWAQFAFFFTFTSTVFAGRGPQVTELVLSNKDISPDGFTRAASLVNGKSPGPVLTVNKGDGMKVNVVNKLSDSNQLLGATVHWHGILQKGTNFMDGVEGVTQCPIAPGDSFQYSFNTDVAGTFWYHSHFGVQYCDGVRGVLVVYDPNDPLKSFYDVDNEETIITLSEWYHVLATTIHGQPAADSTLINGKGRYPGGPNVDLAVVNVHKGKRYRLRVISISCDPGFRFSIDNHDLTVIEVESTAVKPYTVNTIEMLAGQRYSVVLNANQPPNNYWIRGLQSSGNRGLNSTFANGVNSAILRYNGAAKQEPKSTQQTTQNKLVETELHPMVDPMAPGLATPDGADYVFNLNLTFNPETFIFSVDGRSFVPPTVPVLLQIMSGARSAHDLLPDGSIFTVERNKTVQINIPGGLEGGPHPFHLHGHDFSVIKSANSGHFNFLDPIRRDVVSTSTDIGDYVSIRFKTDNPGPWIIHCHIDFHLAWGLAFVFAEAPDETMTWIGNPSDEWSNLCPTWDALPGNVKQSQTHVVPSAAT</sequence>
<dbReference type="InterPro" id="IPR002355">
    <property type="entry name" value="Cu_oxidase_Cu_BS"/>
</dbReference>
<keyword evidence="5" id="KW-1015">Disulfide bond</keyword>
<accession>A0A9P5X3T0</accession>
<dbReference type="Gene3D" id="2.60.40.420">
    <property type="entry name" value="Cupredoxins - blue copper proteins"/>
    <property type="match status" value="3"/>
</dbReference>
<dbReference type="Pfam" id="PF07732">
    <property type="entry name" value="Cu-oxidase_3"/>
    <property type="match status" value="1"/>
</dbReference>
<keyword evidence="4" id="KW-0186">Copper</keyword>
<feature type="domain" description="Plastocyanin-like" evidence="8">
    <location>
        <begin position="165"/>
        <end position="310"/>
    </location>
</feature>
<evidence type="ECO:0000256" key="1">
    <source>
        <dbReference type="ARBA" id="ARBA00010609"/>
    </source>
</evidence>
<evidence type="ECO:0000256" key="5">
    <source>
        <dbReference type="ARBA" id="ARBA00023157"/>
    </source>
</evidence>
<evidence type="ECO:0000259" key="10">
    <source>
        <dbReference type="Pfam" id="PF07732"/>
    </source>
</evidence>
<name>A0A9P5X3T0_9AGAR</name>
<dbReference type="Pfam" id="PF07731">
    <property type="entry name" value="Cu-oxidase_2"/>
    <property type="match status" value="1"/>
</dbReference>
<reference evidence="11" key="1">
    <citation type="submission" date="2020-11" db="EMBL/GenBank/DDBJ databases">
        <authorList>
            <consortium name="DOE Joint Genome Institute"/>
            <person name="Ahrendt S."/>
            <person name="Riley R."/>
            <person name="Andreopoulos W."/>
            <person name="Labutti K."/>
            <person name="Pangilinan J."/>
            <person name="Ruiz-Duenas F.J."/>
            <person name="Barrasa J.M."/>
            <person name="Sanchez-Garcia M."/>
            <person name="Camarero S."/>
            <person name="Miyauchi S."/>
            <person name="Serrano A."/>
            <person name="Linde D."/>
            <person name="Babiker R."/>
            <person name="Drula E."/>
            <person name="Ayuso-Fernandez I."/>
            <person name="Pacheco R."/>
            <person name="Padilla G."/>
            <person name="Ferreira P."/>
            <person name="Barriuso J."/>
            <person name="Kellner H."/>
            <person name="Castanera R."/>
            <person name="Alfaro M."/>
            <person name="Ramirez L."/>
            <person name="Pisabarro A.G."/>
            <person name="Kuo A."/>
            <person name="Tritt A."/>
            <person name="Lipzen A."/>
            <person name="He G."/>
            <person name="Yan M."/>
            <person name="Ng V."/>
            <person name="Cullen D."/>
            <person name="Martin F."/>
            <person name="Rosso M.-N."/>
            <person name="Henrissat B."/>
            <person name="Hibbett D."/>
            <person name="Martinez A.T."/>
            <person name="Grigoriev I.V."/>
        </authorList>
    </citation>
    <scope>NUCLEOTIDE SEQUENCE</scope>
    <source>
        <strain evidence="11">MF-IS2</strain>
    </source>
</reference>
<dbReference type="InterPro" id="IPR001117">
    <property type="entry name" value="Cu-oxidase_2nd"/>
</dbReference>
<dbReference type="PROSITE" id="PS00079">
    <property type="entry name" value="MULTICOPPER_OXIDASE1"/>
    <property type="match status" value="1"/>
</dbReference>
<dbReference type="PROSITE" id="PS00080">
    <property type="entry name" value="MULTICOPPER_OXIDASE2"/>
    <property type="match status" value="1"/>
</dbReference>
<dbReference type="PANTHER" id="PTHR11709:SF511">
    <property type="entry name" value="LACCASE"/>
    <property type="match status" value="1"/>
</dbReference>
<evidence type="ECO:0000256" key="2">
    <source>
        <dbReference type="ARBA" id="ARBA00022723"/>
    </source>
</evidence>
<dbReference type="PANTHER" id="PTHR11709">
    <property type="entry name" value="MULTI-COPPER OXIDASE"/>
    <property type="match status" value="1"/>
</dbReference>
<dbReference type="InterPro" id="IPR011707">
    <property type="entry name" value="Cu-oxidase-like_N"/>
</dbReference>
<dbReference type="SUPFAM" id="SSF49503">
    <property type="entry name" value="Cupredoxins"/>
    <property type="match status" value="3"/>
</dbReference>
<keyword evidence="7" id="KW-0732">Signal</keyword>
<evidence type="ECO:0000313" key="12">
    <source>
        <dbReference type="Proteomes" id="UP000807342"/>
    </source>
</evidence>
<comment type="similarity">
    <text evidence="1">Belongs to the multicopper oxidase family.</text>
</comment>
<dbReference type="InterPro" id="IPR008972">
    <property type="entry name" value="Cupredoxin"/>
</dbReference>
<evidence type="ECO:0000259" key="8">
    <source>
        <dbReference type="Pfam" id="PF00394"/>
    </source>
</evidence>